<accession>W7T978</accession>
<feature type="transmembrane region" description="Helical" evidence="2">
    <location>
        <begin position="39"/>
        <end position="60"/>
    </location>
</feature>
<reference evidence="3 4" key="1">
    <citation type="journal article" date="2014" name="Mol. Plant">
        <title>Chromosome Scale Genome Assembly and Transcriptome Profiling of Nannochloropsis gaditana in Nitrogen Depletion.</title>
        <authorList>
            <person name="Corteggiani Carpinelli E."/>
            <person name="Telatin A."/>
            <person name="Vitulo N."/>
            <person name="Forcato C."/>
            <person name="D'Angelo M."/>
            <person name="Schiavon R."/>
            <person name="Vezzi A."/>
            <person name="Giacometti G.M."/>
            <person name="Morosinotto T."/>
            <person name="Valle G."/>
        </authorList>
    </citation>
    <scope>NUCLEOTIDE SEQUENCE [LARGE SCALE GENOMIC DNA]</scope>
    <source>
        <strain evidence="3 4">B-31</strain>
    </source>
</reference>
<sequence length="74" mass="7905">MTMRDYTEDADPTVGGAGCRPGLSRSNIRRRRQHASFRALSASAITLTLASMLISLPLAFSSTSPPPSLPSFLP</sequence>
<evidence type="ECO:0000313" key="4">
    <source>
        <dbReference type="Proteomes" id="UP000019335"/>
    </source>
</evidence>
<organism evidence="3 4">
    <name type="scientific">Nannochloropsis gaditana</name>
    <dbReference type="NCBI Taxonomy" id="72520"/>
    <lineage>
        <taxon>Eukaryota</taxon>
        <taxon>Sar</taxon>
        <taxon>Stramenopiles</taxon>
        <taxon>Ochrophyta</taxon>
        <taxon>Eustigmatophyceae</taxon>
        <taxon>Eustigmatales</taxon>
        <taxon>Monodopsidaceae</taxon>
        <taxon>Nannochloropsis</taxon>
    </lineage>
</organism>
<keyword evidence="4" id="KW-1185">Reference proteome</keyword>
<evidence type="ECO:0000313" key="3">
    <source>
        <dbReference type="EMBL" id="EWM22922.1"/>
    </source>
</evidence>
<gene>
    <name evidence="3" type="ORF">Naga_101396g1</name>
</gene>
<protein>
    <submittedName>
        <fullName evidence="3">Uncharacterized protein</fullName>
    </submittedName>
</protein>
<name>W7T978_9STRA</name>
<keyword evidence="2" id="KW-0812">Transmembrane</keyword>
<dbReference type="EMBL" id="AZIL01001998">
    <property type="protein sequence ID" value="EWM22922.1"/>
    <property type="molecule type" value="Genomic_DNA"/>
</dbReference>
<proteinExistence type="predicted"/>
<evidence type="ECO:0000256" key="1">
    <source>
        <dbReference type="SAM" id="MobiDB-lite"/>
    </source>
</evidence>
<dbReference type="Proteomes" id="UP000019335">
    <property type="component" value="Chromosome 19"/>
</dbReference>
<keyword evidence="2" id="KW-0472">Membrane</keyword>
<feature type="region of interest" description="Disordered" evidence="1">
    <location>
        <begin position="1"/>
        <end position="27"/>
    </location>
</feature>
<dbReference type="AlphaFoldDB" id="W7T978"/>
<keyword evidence="2" id="KW-1133">Transmembrane helix</keyword>
<evidence type="ECO:0000256" key="2">
    <source>
        <dbReference type="SAM" id="Phobius"/>
    </source>
</evidence>
<comment type="caution">
    <text evidence="3">The sequence shown here is derived from an EMBL/GenBank/DDBJ whole genome shotgun (WGS) entry which is preliminary data.</text>
</comment>